<evidence type="ECO:0000256" key="3">
    <source>
        <dbReference type="ARBA" id="ARBA00023136"/>
    </source>
</evidence>
<dbReference type="PROSITE" id="PS51420">
    <property type="entry name" value="RHO"/>
    <property type="match status" value="1"/>
</dbReference>
<dbReference type="SMART" id="SM00175">
    <property type="entry name" value="RAB"/>
    <property type="match status" value="1"/>
</dbReference>
<dbReference type="SMART" id="SM00174">
    <property type="entry name" value="RHO"/>
    <property type="match status" value="1"/>
</dbReference>
<dbReference type="GO" id="GO:0005525">
    <property type="term" value="F:GTP binding"/>
    <property type="evidence" value="ECO:0007669"/>
    <property type="project" value="InterPro"/>
</dbReference>
<dbReference type="CDD" id="cd00154">
    <property type="entry name" value="Rab"/>
    <property type="match status" value="1"/>
</dbReference>
<dbReference type="SMART" id="SM00173">
    <property type="entry name" value="RAS"/>
    <property type="match status" value="1"/>
</dbReference>
<comment type="subcellular location">
    <subcellularLocation>
        <location evidence="1">Endomembrane system</location>
    </subcellularLocation>
</comment>
<evidence type="ECO:0000256" key="2">
    <source>
        <dbReference type="ARBA" id="ARBA00022741"/>
    </source>
</evidence>
<dbReference type="PROSITE" id="PS51419">
    <property type="entry name" value="RAB"/>
    <property type="match status" value="1"/>
</dbReference>
<dbReference type="EMBL" id="CAJJDM010000002">
    <property type="protein sequence ID" value="CAD8043482.1"/>
    <property type="molecule type" value="Genomic_DNA"/>
</dbReference>
<evidence type="ECO:0000313" key="5">
    <source>
        <dbReference type="Proteomes" id="UP000688137"/>
    </source>
</evidence>
<keyword evidence="3" id="KW-0472">Membrane</keyword>
<dbReference type="GO" id="GO:0012505">
    <property type="term" value="C:endomembrane system"/>
    <property type="evidence" value="ECO:0007669"/>
    <property type="project" value="UniProtKB-SubCell"/>
</dbReference>
<dbReference type="OMA" id="DSYEEEC"/>
<dbReference type="Proteomes" id="UP000688137">
    <property type="component" value="Unassembled WGS sequence"/>
</dbReference>
<sequence>MIDSFNYLFKVIVIGDSGVGKTNLLLRFVNHTFYNDLKSTIGVQFFTKVISIKNEHIKLQLWDTAGQERYRSISTSYYKGSHGVIICFDLTHQESLDNVVKWYEEVKQQADLNVKIILIGNKLDLNQQRVVGSDTAQQVAKQIGAGYIETSALTAQNVDKAFELLIQEIHMQLKQLKQDQQSQKITTENAIVLTNTKETNTSQKRNTQCC</sequence>
<comment type="caution">
    <text evidence="4">The sequence shown here is derived from an EMBL/GenBank/DDBJ whole genome shotgun (WGS) entry which is preliminary data.</text>
</comment>
<dbReference type="InterPro" id="IPR001806">
    <property type="entry name" value="Small_GTPase"/>
</dbReference>
<organism evidence="4 5">
    <name type="scientific">Paramecium primaurelia</name>
    <dbReference type="NCBI Taxonomy" id="5886"/>
    <lineage>
        <taxon>Eukaryota</taxon>
        <taxon>Sar</taxon>
        <taxon>Alveolata</taxon>
        <taxon>Ciliophora</taxon>
        <taxon>Intramacronucleata</taxon>
        <taxon>Oligohymenophorea</taxon>
        <taxon>Peniculida</taxon>
        <taxon>Parameciidae</taxon>
        <taxon>Paramecium</taxon>
    </lineage>
</organism>
<reference evidence="4" key="1">
    <citation type="submission" date="2021-01" db="EMBL/GenBank/DDBJ databases">
        <authorList>
            <consortium name="Genoscope - CEA"/>
            <person name="William W."/>
        </authorList>
    </citation>
    <scope>NUCLEOTIDE SEQUENCE</scope>
</reference>
<accession>A0A8S1JMF7</accession>
<dbReference type="NCBIfam" id="TIGR00231">
    <property type="entry name" value="small_GTP"/>
    <property type="match status" value="1"/>
</dbReference>
<proteinExistence type="predicted"/>
<dbReference type="GO" id="GO:0003924">
    <property type="term" value="F:GTPase activity"/>
    <property type="evidence" value="ECO:0007669"/>
    <property type="project" value="InterPro"/>
</dbReference>
<evidence type="ECO:0000313" key="4">
    <source>
        <dbReference type="EMBL" id="CAD8043482.1"/>
    </source>
</evidence>
<dbReference type="Pfam" id="PF00071">
    <property type="entry name" value="Ras"/>
    <property type="match status" value="1"/>
</dbReference>
<dbReference type="AlphaFoldDB" id="A0A8S1JMF7"/>
<dbReference type="PANTHER" id="PTHR47978">
    <property type="match status" value="1"/>
</dbReference>
<evidence type="ECO:0000256" key="1">
    <source>
        <dbReference type="ARBA" id="ARBA00004308"/>
    </source>
</evidence>
<protein>
    <submittedName>
        <fullName evidence="4">Uncharacterized protein</fullName>
    </submittedName>
</protein>
<keyword evidence="2" id="KW-0547">Nucleotide-binding</keyword>
<dbReference type="SMART" id="SM00176">
    <property type="entry name" value="RAN"/>
    <property type="match status" value="1"/>
</dbReference>
<keyword evidence="5" id="KW-1185">Reference proteome</keyword>
<dbReference type="PROSITE" id="PS51421">
    <property type="entry name" value="RAS"/>
    <property type="match status" value="1"/>
</dbReference>
<dbReference type="FunFam" id="3.40.50.300:FF:000586">
    <property type="entry name" value="Rab family GTPase"/>
    <property type="match status" value="1"/>
</dbReference>
<gene>
    <name evidence="4" type="ORF">PPRIM_AZ9-3.1.T0050135</name>
</gene>
<dbReference type="InterPro" id="IPR005225">
    <property type="entry name" value="Small_GTP-bd"/>
</dbReference>
<name>A0A8S1JMF7_PARPR</name>